<name>A0AAW8RQ23_ENTAV</name>
<dbReference type="EMBL" id="JARPWH010000007">
    <property type="protein sequence ID" value="MDT2401455.1"/>
    <property type="molecule type" value="Genomic_DNA"/>
</dbReference>
<evidence type="ECO:0000313" key="3">
    <source>
        <dbReference type="Proteomes" id="UP001260773"/>
    </source>
</evidence>
<protein>
    <submittedName>
        <fullName evidence="2">Uncharacterized protein</fullName>
    </submittedName>
</protein>
<evidence type="ECO:0000256" key="1">
    <source>
        <dbReference type="SAM" id="Coils"/>
    </source>
</evidence>
<keyword evidence="1" id="KW-0175">Coiled coil</keyword>
<gene>
    <name evidence="2" type="ORF">P7D43_03660</name>
</gene>
<reference evidence="2" key="1">
    <citation type="submission" date="2023-03" db="EMBL/GenBank/DDBJ databases">
        <authorList>
            <person name="Shen W."/>
            <person name="Cai J."/>
        </authorList>
    </citation>
    <scope>NUCLEOTIDE SEQUENCE</scope>
    <source>
        <strain evidence="2">P33-2</strain>
    </source>
</reference>
<evidence type="ECO:0000313" key="2">
    <source>
        <dbReference type="EMBL" id="MDT2401455.1"/>
    </source>
</evidence>
<dbReference type="Proteomes" id="UP001260773">
    <property type="component" value="Unassembled WGS sequence"/>
</dbReference>
<feature type="coiled-coil region" evidence="1">
    <location>
        <begin position="91"/>
        <end position="118"/>
    </location>
</feature>
<organism evidence="2 3">
    <name type="scientific">Enterococcus avium</name>
    <name type="common">Streptococcus avium</name>
    <dbReference type="NCBI Taxonomy" id="33945"/>
    <lineage>
        <taxon>Bacteria</taxon>
        <taxon>Bacillati</taxon>
        <taxon>Bacillota</taxon>
        <taxon>Bacilli</taxon>
        <taxon>Lactobacillales</taxon>
        <taxon>Enterococcaceae</taxon>
        <taxon>Enterococcus</taxon>
    </lineage>
</organism>
<dbReference type="RefSeq" id="WP_311860840.1">
    <property type="nucleotide sequence ID" value="NZ_JARPWD010000006.1"/>
</dbReference>
<dbReference type="AlphaFoldDB" id="A0AAW8RQ23"/>
<proteinExistence type="predicted"/>
<comment type="caution">
    <text evidence="2">The sequence shown here is derived from an EMBL/GenBank/DDBJ whole genome shotgun (WGS) entry which is preliminary data.</text>
</comment>
<sequence length="157" mass="18782">MKRRIEREINQKRKSNIRVLSPILLFFLFALFFNQGQEGGIFLIERGNLLFLDLATEDFDKEGGWAYLSKDPKEAEIFYQGIGKNEHLIFSVQYLDNRKEFEKKVSQYEQEKKRQTVEKEQKFLDGKISKEEYVKPVIIIEHFPEETFFAFKEEITK</sequence>
<accession>A0AAW8RQ23</accession>